<dbReference type="GO" id="GO:0005385">
    <property type="term" value="F:zinc ion transmembrane transporter activity"/>
    <property type="evidence" value="ECO:0007669"/>
    <property type="project" value="TreeGrafter"/>
</dbReference>
<feature type="transmembrane region" description="Helical" evidence="6">
    <location>
        <begin position="391"/>
        <end position="411"/>
    </location>
</feature>
<gene>
    <name evidence="7" type="ORF">AB675_8420</name>
</gene>
<protein>
    <submittedName>
        <fullName evidence="7">Zinc-regulated transporter 2</fullName>
    </submittedName>
</protein>
<comment type="subcellular location">
    <subcellularLocation>
        <location evidence="1">Membrane</location>
        <topology evidence="1">Multi-pass membrane protein</topology>
    </subcellularLocation>
</comment>
<keyword evidence="8" id="KW-1185">Reference proteome</keyword>
<feature type="transmembrane region" description="Helical" evidence="6">
    <location>
        <begin position="49"/>
        <end position="71"/>
    </location>
</feature>
<feature type="transmembrane region" description="Helical" evidence="6">
    <location>
        <begin position="320"/>
        <end position="344"/>
    </location>
</feature>
<keyword evidence="2 6" id="KW-0812">Transmembrane</keyword>
<evidence type="ECO:0000256" key="2">
    <source>
        <dbReference type="ARBA" id="ARBA00022692"/>
    </source>
</evidence>
<dbReference type="OrthoDB" id="448280at2759"/>
<dbReference type="InterPro" id="IPR003689">
    <property type="entry name" value="ZIP"/>
</dbReference>
<feature type="region of interest" description="Disordered" evidence="5">
    <location>
        <begin position="163"/>
        <end position="293"/>
    </location>
</feature>
<evidence type="ECO:0000256" key="4">
    <source>
        <dbReference type="ARBA" id="ARBA00023136"/>
    </source>
</evidence>
<dbReference type="EMBL" id="LFJN01000003">
    <property type="protein sequence ID" value="KPI44466.1"/>
    <property type="molecule type" value="Genomic_DNA"/>
</dbReference>
<dbReference type="RefSeq" id="XP_018004429.1">
    <property type="nucleotide sequence ID" value="XM_018148865.1"/>
</dbReference>
<dbReference type="Proteomes" id="UP000038010">
    <property type="component" value="Unassembled WGS sequence"/>
</dbReference>
<dbReference type="PANTHER" id="PTHR11040:SF55">
    <property type="entry name" value="MEMBRANE ZINC ION TRANSPORTER, PUTATIVE (AFU_ORTHOLOGUE AFUA_6G00470)-RELATED"/>
    <property type="match status" value="1"/>
</dbReference>
<evidence type="ECO:0000256" key="6">
    <source>
        <dbReference type="SAM" id="Phobius"/>
    </source>
</evidence>
<feature type="transmembrane region" description="Helical" evidence="6">
    <location>
        <begin position="423"/>
        <end position="445"/>
    </location>
</feature>
<feature type="transmembrane region" description="Helical" evidence="6">
    <location>
        <begin position="350"/>
        <end position="370"/>
    </location>
</feature>
<keyword evidence="3 6" id="KW-1133">Transmembrane helix</keyword>
<reference evidence="7 8" key="1">
    <citation type="submission" date="2015-06" db="EMBL/GenBank/DDBJ databases">
        <title>Draft genome of the ant-associated black yeast Phialophora attae CBS 131958.</title>
        <authorList>
            <person name="Moreno L.F."/>
            <person name="Stielow B.J."/>
            <person name="de Hoog S."/>
            <person name="Vicente V.A."/>
            <person name="Weiss V.A."/>
            <person name="de Vries M."/>
            <person name="Cruz L.M."/>
            <person name="Souza E.M."/>
        </authorList>
    </citation>
    <scope>NUCLEOTIDE SEQUENCE [LARGE SCALE GENOMIC DNA]</scope>
    <source>
        <strain evidence="7 8">CBS 131958</strain>
    </source>
</reference>
<evidence type="ECO:0000313" key="7">
    <source>
        <dbReference type="EMBL" id="KPI44466.1"/>
    </source>
</evidence>
<dbReference type="GO" id="GO:0005886">
    <property type="term" value="C:plasma membrane"/>
    <property type="evidence" value="ECO:0007669"/>
    <property type="project" value="TreeGrafter"/>
</dbReference>
<evidence type="ECO:0000256" key="5">
    <source>
        <dbReference type="SAM" id="MobiDB-lite"/>
    </source>
</evidence>
<dbReference type="PANTHER" id="PTHR11040">
    <property type="entry name" value="ZINC/IRON TRANSPORTER"/>
    <property type="match status" value="1"/>
</dbReference>
<feature type="transmembrane region" description="Helical" evidence="6">
    <location>
        <begin position="83"/>
        <end position="104"/>
    </location>
</feature>
<evidence type="ECO:0000256" key="3">
    <source>
        <dbReference type="ARBA" id="ARBA00022989"/>
    </source>
</evidence>
<proteinExistence type="predicted"/>
<feature type="compositionally biased region" description="Polar residues" evidence="5">
    <location>
        <begin position="230"/>
        <end position="239"/>
    </location>
</feature>
<dbReference type="AlphaFoldDB" id="A0A0N1HG37"/>
<comment type="caution">
    <text evidence="7">The sequence shown here is derived from an EMBL/GenBank/DDBJ whole genome shotgun (WGS) entry which is preliminary data.</text>
</comment>
<evidence type="ECO:0000313" key="8">
    <source>
        <dbReference type="Proteomes" id="UP000038010"/>
    </source>
</evidence>
<dbReference type="Pfam" id="PF02535">
    <property type="entry name" value="Zip"/>
    <property type="match status" value="1"/>
</dbReference>
<dbReference type="VEuPathDB" id="FungiDB:AB675_8420"/>
<accession>A0A0N1HG37</accession>
<feature type="transmembrane region" description="Helical" evidence="6">
    <location>
        <begin position="465"/>
        <end position="484"/>
    </location>
</feature>
<dbReference type="GeneID" id="28740745"/>
<evidence type="ECO:0000256" key="1">
    <source>
        <dbReference type="ARBA" id="ARBA00004141"/>
    </source>
</evidence>
<feature type="compositionally biased region" description="Low complexity" evidence="5">
    <location>
        <begin position="277"/>
        <end position="289"/>
    </location>
</feature>
<name>A0A0N1HG37_9EURO</name>
<feature type="compositionally biased region" description="Polar residues" evidence="5">
    <location>
        <begin position="206"/>
        <end position="223"/>
    </location>
</feature>
<sequence>MSGPGREFSNDNPAWNQSPSQFDRYLVKRQSPLLCGEPNGDRSDYNLELHIGSVFIILFVSASACAFPLLATKVPRMKIPPRFLFAVRHFGTGVLLATAFVHLLPTAFTNLTDPCLGGFWTEDYPAMAGAIALLAVFGISIIEMVFSPGRSCCTVTAQEASPVSMDEMRFEDKQPGPNPPDVESPEDSSLASGVGPLYGRTKLGRRNSTGQQLARMTSGSASPSLRGHNVSGSGRSDSGGQHLARMTCKSVPELTGEDEDNITATDDFPAHDDSSAVEHVASPSPSVSSNLKSPELTRLADLEAGVKDLKPTADQKRQKLLLQCLLLELGILFHSVFIGMALAVAVGNSFIVLLLAIVFHQTFEGLALGSRIAAVEWSPAQAKGWHRYQPLMMALAYGCTTPFGQAIGIATHTLYSPSSRTGLIMVGIMNSISAGLLTYTSLVDLLAEEFISDESWRTLKGKKRIVAFLVMFAGAAGMSLIGAWA</sequence>
<keyword evidence="4 6" id="KW-0472">Membrane</keyword>
<feature type="transmembrane region" description="Helical" evidence="6">
    <location>
        <begin position="124"/>
        <end position="142"/>
    </location>
</feature>
<organism evidence="7 8">
    <name type="scientific">Cyphellophora attinorum</name>
    <dbReference type="NCBI Taxonomy" id="1664694"/>
    <lineage>
        <taxon>Eukaryota</taxon>
        <taxon>Fungi</taxon>
        <taxon>Dikarya</taxon>
        <taxon>Ascomycota</taxon>
        <taxon>Pezizomycotina</taxon>
        <taxon>Eurotiomycetes</taxon>
        <taxon>Chaetothyriomycetidae</taxon>
        <taxon>Chaetothyriales</taxon>
        <taxon>Cyphellophoraceae</taxon>
        <taxon>Cyphellophora</taxon>
    </lineage>
</organism>
<dbReference type="STRING" id="1664694.A0A0N1HG37"/>